<evidence type="ECO:0000256" key="3">
    <source>
        <dbReference type="ARBA" id="ARBA00022723"/>
    </source>
</evidence>
<dbReference type="EMBL" id="JBANFI010000001">
    <property type="protein sequence ID" value="MFK7159428.1"/>
    <property type="molecule type" value="Genomic_DNA"/>
</dbReference>
<evidence type="ECO:0000313" key="12">
    <source>
        <dbReference type="Proteomes" id="UP001621714"/>
    </source>
</evidence>
<dbReference type="PIRSF" id="PIRSF000294">
    <property type="entry name" value="Cytochrome-c_peroxidase"/>
    <property type="match status" value="1"/>
</dbReference>
<feature type="signal peptide" evidence="9">
    <location>
        <begin position="1"/>
        <end position="29"/>
    </location>
</feature>
<evidence type="ECO:0000256" key="4">
    <source>
        <dbReference type="ARBA" id="ARBA00022729"/>
    </source>
</evidence>
<evidence type="ECO:0000256" key="6">
    <source>
        <dbReference type="ARBA" id="ARBA00023002"/>
    </source>
</evidence>
<comment type="subcellular location">
    <subcellularLocation>
        <location evidence="1">Periplasm</location>
    </subcellularLocation>
</comment>
<sequence length="335" mass="36396">MKITKSLSKALPVAGLAGAMLLGSSFTMADDGYHSRYANRFEPLPAIAPIPADNSLTAAKIELGQMLFFEPRISASGVISCATCHNPALGWADRIPRATGHDGQVGERNTPTVLNSGFFTAQFWDGRAATLEEQALGPIEADIEMNMPLDQALERLREFTEYREMFARAYGGNGADQITPDNVAHALASFQRTLNTPNSPFDRYLRGDLAALTDAQKRGMAAFADNGCTACHSGPALTDSQFHAIQVPGSTDEGRFVVTGDPGDRFRFKTPTLRNVALTYPYFNNGGVETLEEAVQVMGREMLGREFDQNTVNDMVAFLHSLTGEMPDIRIPSLP</sequence>
<dbReference type="InterPro" id="IPR026259">
    <property type="entry name" value="MauG/Cytc_peroxidase"/>
</dbReference>
<feature type="domain" description="Cytochrome c" evidence="10">
    <location>
        <begin position="214"/>
        <end position="323"/>
    </location>
</feature>
<dbReference type="Proteomes" id="UP001621714">
    <property type="component" value="Unassembled WGS sequence"/>
</dbReference>
<accession>A0ABW8PT01</accession>
<dbReference type="PANTHER" id="PTHR30600:SF7">
    <property type="entry name" value="CYTOCHROME C PEROXIDASE-RELATED"/>
    <property type="match status" value="1"/>
</dbReference>
<proteinExistence type="predicted"/>
<organism evidence="11 12">
    <name type="scientific">Marinospirillum alkalitolerans</name>
    <dbReference type="NCBI Taxonomy" id="3123374"/>
    <lineage>
        <taxon>Bacteria</taxon>
        <taxon>Pseudomonadati</taxon>
        <taxon>Pseudomonadota</taxon>
        <taxon>Gammaproteobacteria</taxon>
        <taxon>Oceanospirillales</taxon>
        <taxon>Oceanospirillaceae</taxon>
        <taxon>Marinospirillum</taxon>
    </lineage>
</organism>
<evidence type="ECO:0000256" key="7">
    <source>
        <dbReference type="ARBA" id="ARBA00023004"/>
    </source>
</evidence>
<dbReference type="RefSeq" id="WP_405335718.1">
    <property type="nucleotide sequence ID" value="NZ_JBANFI010000001.1"/>
</dbReference>
<dbReference type="InterPro" id="IPR009056">
    <property type="entry name" value="Cyt_c-like_dom"/>
</dbReference>
<dbReference type="InterPro" id="IPR051395">
    <property type="entry name" value="Cytochrome_c_Peroxidase/MauG"/>
</dbReference>
<evidence type="ECO:0000313" key="11">
    <source>
        <dbReference type="EMBL" id="MFK7159428.1"/>
    </source>
</evidence>
<evidence type="ECO:0000256" key="1">
    <source>
        <dbReference type="ARBA" id="ARBA00004418"/>
    </source>
</evidence>
<dbReference type="GO" id="GO:0004601">
    <property type="term" value="F:peroxidase activity"/>
    <property type="evidence" value="ECO:0007669"/>
    <property type="project" value="UniProtKB-KW"/>
</dbReference>
<gene>
    <name evidence="11" type="ORF">V6U78_00065</name>
</gene>
<evidence type="ECO:0000256" key="2">
    <source>
        <dbReference type="ARBA" id="ARBA00022617"/>
    </source>
</evidence>
<dbReference type="PANTHER" id="PTHR30600">
    <property type="entry name" value="CYTOCHROME C PEROXIDASE-RELATED"/>
    <property type="match status" value="1"/>
</dbReference>
<keyword evidence="5" id="KW-0574">Periplasm</keyword>
<dbReference type="Pfam" id="PF03150">
    <property type="entry name" value="CCP_MauG"/>
    <property type="match status" value="1"/>
</dbReference>
<keyword evidence="12" id="KW-1185">Reference proteome</keyword>
<keyword evidence="3 8" id="KW-0479">Metal-binding</keyword>
<feature type="chain" id="PRO_5045695629" evidence="9">
    <location>
        <begin position="30"/>
        <end position="335"/>
    </location>
</feature>
<evidence type="ECO:0000256" key="9">
    <source>
        <dbReference type="SAM" id="SignalP"/>
    </source>
</evidence>
<protein>
    <submittedName>
        <fullName evidence="11">Cytochrome-c peroxidase</fullName>
    </submittedName>
</protein>
<keyword evidence="11" id="KW-0575">Peroxidase</keyword>
<evidence type="ECO:0000256" key="5">
    <source>
        <dbReference type="ARBA" id="ARBA00022764"/>
    </source>
</evidence>
<reference evidence="11 12" key="1">
    <citation type="submission" date="2024-02" db="EMBL/GenBank/DDBJ databases">
        <title>Marinospirillum sp. MEB 164 isolated from Lonar lake sediment.</title>
        <authorList>
            <person name="Joshi A."/>
            <person name="Thite S."/>
        </authorList>
    </citation>
    <scope>NUCLEOTIDE SEQUENCE [LARGE SCALE GENOMIC DNA]</scope>
    <source>
        <strain evidence="11 12">MEB164</strain>
    </source>
</reference>
<dbReference type="SUPFAM" id="SSF46626">
    <property type="entry name" value="Cytochrome c"/>
    <property type="match status" value="2"/>
</dbReference>
<evidence type="ECO:0000256" key="8">
    <source>
        <dbReference type="PROSITE-ProRule" id="PRU00433"/>
    </source>
</evidence>
<keyword evidence="4 9" id="KW-0732">Signal</keyword>
<name>A0ABW8PT01_9GAMM</name>
<comment type="caution">
    <text evidence="11">The sequence shown here is derived from an EMBL/GenBank/DDBJ whole genome shotgun (WGS) entry which is preliminary data.</text>
</comment>
<keyword evidence="2 8" id="KW-0349">Heme</keyword>
<dbReference type="InterPro" id="IPR004852">
    <property type="entry name" value="Di-haem_cyt_c_peroxidsae"/>
</dbReference>
<dbReference type="Gene3D" id="1.10.760.10">
    <property type="entry name" value="Cytochrome c-like domain"/>
    <property type="match status" value="2"/>
</dbReference>
<evidence type="ECO:0000259" key="10">
    <source>
        <dbReference type="PROSITE" id="PS51007"/>
    </source>
</evidence>
<dbReference type="InterPro" id="IPR036909">
    <property type="entry name" value="Cyt_c-like_dom_sf"/>
</dbReference>
<keyword evidence="7 8" id="KW-0408">Iron</keyword>
<feature type="domain" description="Cytochrome c" evidence="10">
    <location>
        <begin position="59"/>
        <end position="164"/>
    </location>
</feature>
<keyword evidence="6" id="KW-0560">Oxidoreductase</keyword>
<dbReference type="PROSITE" id="PS51007">
    <property type="entry name" value="CYTC"/>
    <property type="match status" value="2"/>
</dbReference>